<accession>A0ABP8Q2U5</accession>
<sequence>MATYIKMLTATGLACTVLGLSGCGPDSQASSGNAGKPTLSIQAPSDGANVELPITLKFTTSEDIGPTDSGKDHVHVFVDGKTNEYTVVTSTTYQIKSLPMGRHIIGVTLQHADHSPAGASAQVSVNVTGGSSGGGSSDSTGGGNGGYGY</sequence>
<dbReference type="RefSeq" id="WP_345465779.1">
    <property type="nucleotide sequence ID" value="NZ_BAABHF010000022.1"/>
</dbReference>
<name>A0ABP8Q2U5_9ACTN</name>
<dbReference type="EMBL" id="BAABHF010000022">
    <property type="protein sequence ID" value="GAA4497108.1"/>
    <property type="molecule type" value="Genomic_DNA"/>
</dbReference>
<gene>
    <name evidence="2" type="ORF">GCM10023191_040090</name>
</gene>
<dbReference type="Proteomes" id="UP001500503">
    <property type="component" value="Unassembled WGS sequence"/>
</dbReference>
<dbReference type="PROSITE" id="PS51257">
    <property type="entry name" value="PROKAR_LIPOPROTEIN"/>
    <property type="match status" value="1"/>
</dbReference>
<proteinExistence type="predicted"/>
<comment type="caution">
    <text evidence="2">The sequence shown here is derived from an EMBL/GenBank/DDBJ whole genome shotgun (WGS) entry which is preliminary data.</text>
</comment>
<evidence type="ECO:0000313" key="3">
    <source>
        <dbReference type="Proteomes" id="UP001500503"/>
    </source>
</evidence>
<keyword evidence="3" id="KW-1185">Reference proteome</keyword>
<evidence type="ECO:0008006" key="4">
    <source>
        <dbReference type="Google" id="ProtNLM"/>
    </source>
</evidence>
<feature type="region of interest" description="Disordered" evidence="1">
    <location>
        <begin position="125"/>
        <end position="149"/>
    </location>
</feature>
<feature type="compositionally biased region" description="Gly residues" evidence="1">
    <location>
        <begin position="130"/>
        <end position="149"/>
    </location>
</feature>
<protein>
    <recommendedName>
        <fullName evidence="4">Lipoprotein</fullName>
    </recommendedName>
</protein>
<organism evidence="2 3">
    <name type="scientific">Actinoallomurus oryzae</name>
    <dbReference type="NCBI Taxonomy" id="502180"/>
    <lineage>
        <taxon>Bacteria</taxon>
        <taxon>Bacillati</taxon>
        <taxon>Actinomycetota</taxon>
        <taxon>Actinomycetes</taxon>
        <taxon>Streptosporangiales</taxon>
        <taxon>Thermomonosporaceae</taxon>
        <taxon>Actinoallomurus</taxon>
    </lineage>
</organism>
<reference evidence="3" key="1">
    <citation type="journal article" date="2019" name="Int. J. Syst. Evol. Microbiol.">
        <title>The Global Catalogue of Microorganisms (GCM) 10K type strain sequencing project: providing services to taxonomists for standard genome sequencing and annotation.</title>
        <authorList>
            <consortium name="The Broad Institute Genomics Platform"/>
            <consortium name="The Broad Institute Genome Sequencing Center for Infectious Disease"/>
            <person name="Wu L."/>
            <person name="Ma J."/>
        </authorList>
    </citation>
    <scope>NUCLEOTIDE SEQUENCE [LARGE SCALE GENOMIC DNA]</scope>
    <source>
        <strain evidence="3">JCM 17933</strain>
    </source>
</reference>
<evidence type="ECO:0000313" key="2">
    <source>
        <dbReference type="EMBL" id="GAA4497108.1"/>
    </source>
</evidence>
<evidence type="ECO:0000256" key="1">
    <source>
        <dbReference type="SAM" id="MobiDB-lite"/>
    </source>
</evidence>
<dbReference type="Gene3D" id="2.60.40.10">
    <property type="entry name" value="Immunoglobulins"/>
    <property type="match status" value="1"/>
</dbReference>
<dbReference type="InterPro" id="IPR013783">
    <property type="entry name" value="Ig-like_fold"/>
</dbReference>